<dbReference type="EMBL" id="GBXM01029415">
    <property type="protein sequence ID" value="JAH79162.1"/>
    <property type="molecule type" value="Transcribed_RNA"/>
</dbReference>
<reference evidence="1" key="1">
    <citation type="submission" date="2014-11" db="EMBL/GenBank/DDBJ databases">
        <authorList>
            <person name="Amaro Gonzalez C."/>
        </authorList>
    </citation>
    <scope>NUCLEOTIDE SEQUENCE</scope>
</reference>
<proteinExistence type="predicted"/>
<name>A0A0E9VM67_ANGAN</name>
<reference evidence="1" key="2">
    <citation type="journal article" date="2015" name="Fish Shellfish Immunol.">
        <title>Early steps in the European eel (Anguilla anguilla)-Vibrio vulnificus interaction in the gills: Role of the RtxA13 toxin.</title>
        <authorList>
            <person name="Callol A."/>
            <person name="Pajuelo D."/>
            <person name="Ebbesson L."/>
            <person name="Teles M."/>
            <person name="MacKenzie S."/>
            <person name="Amaro C."/>
        </authorList>
    </citation>
    <scope>NUCLEOTIDE SEQUENCE</scope>
</reference>
<evidence type="ECO:0000313" key="1">
    <source>
        <dbReference type="EMBL" id="JAH79162.1"/>
    </source>
</evidence>
<organism evidence="1">
    <name type="scientific">Anguilla anguilla</name>
    <name type="common">European freshwater eel</name>
    <name type="synonym">Muraena anguilla</name>
    <dbReference type="NCBI Taxonomy" id="7936"/>
    <lineage>
        <taxon>Eukaryota</taxon>
        <taxon>Metazoa</taxon>
        <taxon>Chordata</taxon>
        <taxon>Craniata</taxon>
        <taxon>Vertebrata</taxon>
        <taxon>Euteleostomi</taxon>
        <taxon>Actinopterygii</taxon>
        <taxon>Neopterygii</taxon>
        <taxon>Teleostei</taxon>
        <taxon>Anguilliformes</taxon>
        <taxon>Anguillidae</taxon>
        <taxon>Anguilla</taxon>
    </lineage>
</organism>
<protein>
    <submittedName>
        <fullName evidence="1">Uncharacterized protein</fullName>
    </submittedName>
</protein>
<sequence length="14" mass="1525">MIKKQGSICLCVCV</sequence>
<accession>A0A0E9VM67</accession>